<evidence type="ECO:0000256" key="5">
    <source>
        <dbReference type="ARBA" id="ARBA00022531"/>
    </source>
</evidence>
<proteinExistence type="inferred from homology"/>
<dbReference type="SUPFAM" id="SSF47240">
    <property type="entry name" value="Ferritin-like"/>
    <property type="match status" value="1"/>
</dbReference>
<dbReference type="GO" id="GO:0046872">
    <property type="term" value="F:metal ion binding"/>
    <property type="evidence" value="ECO:0007669"/>
    <property type="project" value="UniProtKB-KW"/>
</dbReference>
<evidence type="ECO:0000256" key="7">
    <source>
        <dbReference type="ARBA" id="ARBA00022857"/>
    </source>
</evidence>
<dbReference type="EMBL" id="MH304845">
    <property type="protein sequence ID" value="AXP85390.1"/>
    <property type="molecule type" value="Genomic_DNA"/>
</dbReference>
<accession>A0A346KN99</accession>
<keyword evidence="9" id="KW-0408">Iron</keyword>
<evidence type="ECO:0000256" key="3">
    <source>
        <dbReference type="ARBA" id="ARBA00006550"/>
    </source>
</evidence>
<dbReference type="NCBIfam" id="TIGR02029">
    <property type="entry name" value="AcsF"/>
    <property type="match status" value="1"/>
</dbReference>
<evidence type="ECO:0000256" key="10">
    <source>
        <dbReference type="ARBA" id="ARBA00023171"/>
    </source>
</evidence>
<dbReference type="AlphaFoldDB" id="A0A346KN99"/>
<feature type="domain" description="Rubrerythrin diiron-binding" evidence="12">
    <location>
        <begin position="74"/>
        <end position="204"/>
    </location>
</feature>
<evidence type="ECO:0000256" key="8">
    <source>
        <dbReference type="ARBA" id="ARBA00023002"/>
    </source>
</evidence>
<dbReference type="Pfam" id="PF02915">
    <property type="entry name" value="Rubrerythrin"/>
    <property type="match status" value="1"/>
</dbReference>
<keyword evidence="7" id="KW-0521">NADP</keyword>
<evidence type="ECO:0000313" key="13">
    <source>
        <dbReference type="EMBL" id="AXP85390.1"/>
    </source>
</evidence>
<evidence type="ECO:0000256" key="11">
    <source>
        <dbReference type="ARBA" id="ARBA00049231"/>
    </source>
</evidence>
<comment type="catalytic activity">
    <reaction evidence="11">
        <text>Mg-protoporphyrin IX 13-monomethyl ester + 3 NADPH + 3 O2 + 2 H(+) = 3,8-divinyl protochlorophyllide a + 3 NADP(+) + 5 H2O</text>
        <dbReference type="Rhea" id="RHEA:33235"/>
        <dbReference type="ChEBI" id="CHEBI:15377"/>
        <dbReference type="ChEBI" id="CHEBI:15378"/>
        <dbReference type="ChEBI" id="CHEBI:15379"/>
        <dbReference type="ChEBI" id="CHEBI:57783"/>
        <dbReference type="ChEBI" id="CHEBI:58349"/>
        <dbReference type="ChEBI" id="CHEBI:58632"/>
        <dbReference type="ChEBI" id="CHEBI:60491"/>
        <dbReference type="EC" id="1.14.13.81"/>
    </reaction>
</comment>
<gene>
    <name evidence="13" type="primary">acsF</name>
</gene>
<organism evidence="13">
    <name type="scientific">Apicomplexa sp. WK-2018_Corallicola</name>
    <dbReference type="NCBI Taxonomy" id="2304055"/>
    <lineage>
        <taxon>Eukaryota</taxon>
        <taxon>Sar</taxon>
        <taxon>Alveolata</taxon>
        <taxon>Apicomplexa</taxon>
    </lineage>
</organism>
<sequence length="342" mass="40594">MSYTNNISYIKETLLVPRFYKTDLKALPQLNLKDFTLEFNSLLKEHRNDYNKYHFIYNPTATSLLKNNPMFIAFLLRSCLAEFSGFLLYSEISKNTRLITNKLLKKLFQVLARDEARHAGIINTYLNECNLNFNLGKLTKTRPYTYFLPRYVYYSVFLSEKIGYWRYITIYRFLNSFPKYLKHPIFNYFASWCQDENRHGDFFSLILKSHHHLLTGPLARLWTRFFLLVVFLTMITNDKEREEFFKVLGLDAFIYDLEVITHTNLVASKLFPVRLNLSSPLFLKTLTQFVNTFKNLKALSQKNPTSRVLFLRTLLKCILLSSKLFLLEPIGRQKSLFKELYI</sequence>
<keyword evidence="10" id="KW-0149">Chlorophyll biosynthesis</keyword>
<dbReference type="UniPathway" id="UPA00668"/>
<dbReference type="InterPro" id="IPR009078">
    <property type="entry name" value="Ferritin-like_SF"/>
</dbReference>
<evidence type="ECO:0000256" key="9">
    <source>
        <dbReference type="ARBA" id="ARBA00023004"/>
    </source>
</evidence>
<keyword evidence="8" id="KW-0560">Oxidoreductase</keyword>
<evidence type="ECO:0000256" key="2">
    <source>
        <dbReference type="ARBA" id="ARBA00005173"/>
    </source>
</evidence>
<reference evidence="13" key="1">
    <citation type="submission" date="2018-05" db="EMBL/GenBank/DDBJ databases">
        <title>A widespread coral-associated apicomplexan with an unusual plastid.</title>
        <authorList>
            <person name="Kwong W.K."/>
            <person name="Keeling P.J."/>
        </authorList>
    </citation>
    <scope>NUCLEOTIDE SEQUENCE</scope>
</reference>
<comment type="similarity">
    <text evidence="3">Belongs to the AcsF family.</text>
</comment>
<dbReference type="EC" id="1.14.13.81" evidence="4"/>
<dbReference type="InterPro" id="IPR003251">
    <property type="entry name" value="Rr_diiron-bd_dom"/>
</dbReference>
<evidence type="ECO:0000256" key="6">
    <source>
        <dbReference type="ARBA" id="ARBA00022723"/>
    </source>
</evidence>
<dbReference type="InterPro" id="IPR008434">
    <property type="entry name" value="AcsF"/>
</dbReference>
<name>A0A346KN99_9APIC</name>
<dbReference type="PANTHER" id="PTHR31053">
    <property type="entry name" value="MAGNESIUM-PROTOPORPHYRIN IX MONOMETHYL ESTER [OXIDATIVE] CYCLASE, CHLOROPLASTIC"/>
    <property type="match status" value="1"/>
</dbReference>
<evidence type="ECO:0000256" key="4">
    <source>
        <dbReference type="ARBA" id="ARBA00012092"/>
    </source>
</evidence>
<dbReference type="GO" id="GO:0015979">
    <property type="term" value="P:photosynthesis"/>
    <property type="evidence" value="ECO:0007669"/>
    <property type="project" value="UniProtKB-KW"/>
</dbReference>
<keyword evidence="5" id="KW-0602">Photosynthesis</keyword>
<evidence type="ECO:0000256" key="1">
    <source>
        <dbReference type="ARBA" id="ARBA00001962"/>
    </source>
</evidence>
<evidence type="ECO:0000259" key="12">
    <source>
        <dbReference type="Pfam" id="PF02915"/>
    </source>
</evidence>
<dbReference type="HAMAP" id="MF_01840">
    <property type="entry name" value="AcsF"/>
    <property type="match status" value="1"/>
</dbReference>
<dbReference type="GO" id="GO:0015995">
    <property type="term" value="P:chlorophyll biosynthetic process"/>
    <property type="evidence" value="ECO:0007669"/>
    <property type="project" value="UniProtKB-UniPathway"/>
</dbReference>
<comment type="pathway">
    <text evidence="2">Porphyrin-containing compound metabolism; chlorophyll biosynthesis.</text>
</comment>
<dbReference type="GO" id="GO:0048529">
    <property type="term" value="F:magnesium-protoporphyrin IX monomethyl ester (oxidative) cyclase activity"/>
    <property type="evidence" value="ECO:0007669"/>
    <property type="project" value="UniProtKB-EC"/>
</dbReference>
<dbReference type="PANTHER" id="PTHR31053:SF2">
    <property type="entry name" value="MAGNESIUM-PROTOPORPHYRIN IX MONOMETHYL ESTER [OXIDATIVE] CYCLASE, CHLOROPLASTIC"/>
    <property type="match status" value="1"/>
</dbReference>
<protein>
    <recommendedName>
        <fullName evidence="4">magnesium-protoporphyrin IX monomethyl ester (oxidative) cyclase</fullName>
        <ecNumber evidence="4">1.14.13.81</ecNumber>
    </recommendedName>
</protein>
<keyword evidence="6" id="KW-0479">Metal-binding</keyword>
<comment type="cofactor">
    <cofactor evidence="1">
        <name>Fe cation</name>
        <dbReference type="ChEBI" id="CHEBI:24875"/>
    </cofactor>
</comment>